<accession>A0AAD7QNP6</accession>
<feature type="transmembrane region" description="Helical" evidence="1">
    <location>
        <begin position="85"/>
        <end position="106"/>
    </location>
</feature>
<evidence type="ECO:0000313" key="3">
    <source>
        <dbReference type="Proteomes" id="UP001217417"/>
    </source>
</evidence>
<gene>
    <name evidence="2" type="ORF">POJ06DRAFT_141677</name>
</gene>
<dbReference type="GeneID" id="80879691"/>
<keyword evidence="1" id="KW-0472">Membrane</keyword>
<dbReference type="EMBL" id="JARPMG010000008">
    <property type="protein sequence ID" value="KAJ8098772.1"/>
    <property type="molecule type" value="Genomic_DNA"/>
</dbReference>
<dbReference type="RefSeq" id="XP_056042222.1">
    <property type="nucleotide sequence ID" value="XM_056184525.1"/>
</dbReference>
<keyword evidence="3" id="KW-1185">Reference proteome</keyword>
<comment type="caution">
    <text evidence="2">The sequence shown here is derived from an EMBL/GenBank/DDBJ whole genome shotgun (WGS) entry which is preliminary data.</text>
</comment>
<feature type="transmembrane region" description="Helical" evidence="1">
    <location>
        <begin position="126"/>
        <end position="146"/>
    </location>
</feature>
<dbReference type="AlphaFoldDB" id="A0AAD7QNP6"/>
<name>A0AAD7QNP6_9ASCO</name>
<sequence length="147" mass="16734">MFDTSFALLILFQGLGDMERNKEKISTAYEVVLDLHLHLLATIATESDFLDVRIESGSSCNAEDGAIVCAGKKAKYLSSDITSKVGCFSFFPFFCIFFIFGCPVNYMADGRFVLFQYHYWKFLERGLDIFSIVLLRTFSLTSYLLYS</sequence>
<dbReference type="Proteomes" id="UP001217417">
    <property type="component" value="Unassembled WGS sequence"/>
</dbReference>
<keyword evidence="1" id="KW-0812">Transmembrane</keyword>
<keyword evidence="1" id="KW-1133">Transmembrane helix</keyword>
<evidence type="ECO:0000313" key="2">
    <source>
        <dbReference type="EMBL" id="KAJ8098772.1"/>
    </source>
</evidence>
<protein>
    <submittedName>
        <fullName evidence="2">Uncharacterized protein</fullName>
    </submittedName>
</protein>
<evidence type="ECO:0000256" key="1">
    <source>
        <dbReference type="SAM" id="Phobius"/>
    </source>
</evidence>
<organism evidence="2 3">
    <name type="scientific">Lipomyces tetrasporus</name>
    <dbReference type="NCBI Taxonomy" id="54092"/>
    <lineage>
        <taxon>Eukaryota</taxon>
        <taxon>Fungi</taxon>
        <taxon>Dikarya</taxon>
        <taxon>Ascomycota</taxon>
        <taxon>Saccharomycotina</taxon>
        <taxon>Lipomycetes</taxon>
        <taxon>Lipomycetales</taxon>
        <taxon>Lipomycetaceae</taxon>
        <taxon>Lipomyces</taxon>
    </lineage>
</organism>
<proteinExistence type="predicted"/>
<reference evidence="2" key="1">
    <citation type="submission" date="2023-03" db="EMBL/GenBank/DDBJ databases">
        <title>Near-Complete genome sequence of Lipomyces tetrasporous NRRL Y-64009, an oleaginous yeast capable of growing on lignocellulosic hydrolysates.</title>
        <authorList>
            <consortium name="Lawrence Berkeley National Laboratory"/>
            <person name="Jagtap S.S."/>
            <person name="Liu J.-J."/>
            <person name="Walukiewicz H.E."/>
            <person name="Pangilinan J."/>
            <person name="Lipzen A."/>
            <person name="Ahrendt S."/>
            <person name="Koriabine M."/>
            <person name="Cobaugh K."/>
            <person name="Salamov A."/>
            <person name="Yoshinaga Y."/>
            <person name="Ng V."/>
            <person name="Daum C."/>
            <person name="Grigoriev I.V."/>
            <person name="Slininger P.J."/>
            <person name="Dien B.S."/>
            <person name="Jin Y.-S."/>
            <person name="Rao C.V."/>
        </authorList>
    </citation>
    <scope>NUCLEOTIDE SEQUENCE</scope>
    <source>
        <strain evidence="2">NRRL Y-64009</strain>
    </source>
</reference>